<feature type="transmembrane region" description="Helical" evidence="1">
    <location>
        <begin position="65"/>
        <end position="87"/>
    </location>
</feature>
<evidence type="ECO:0000256" key="1">
    <source>
        <dbReference type="SAM" id="Phobius"/>
    </source>
</evidence>
<dbReference type="EMBL" id="JAUEPR010000014">
    <property type="protein sequence ID" value="KAK0478347.1"/>
    <property type="molecule type" value="Genomic_DNA"/>
</dbReference>
<feature type="transmembrane region" description="Helical" evidence="1">
    <location>
        <begin position="24"/>
        <end position="44"/>
    </location>
</feature>
<dbReference type="Proteomes" id="UP001175227">
    <property type="component" value="Unassembled WGS sequence"/>
</dbReference>
<name>A0AA39U6A9_9AGAR</name>
<reference evidence="2" key="1">
    <citation type="submission" date="2023-06" db="EMBL/GenBank/DDBJ databases">
        <authorList>
            <consortium name="Lawrence Berkeley National Laboratory"/>
            <person name="Ahrendt S."/>
            <person name="Sahu N."/>
            <person name="Indic B."/>
            <person name="Wong-Bajracharya J."/>
            <person name="Merenyi Z."/>
            <person name="Ke H.-M."/>
            <person name="Monk M."/>
            <person name="Kocsube S."/>
            <person name="Drula E."/>
            <person name="Lipzen A."/>
            <person name="Balint B."/>
            <person name="Henrissat B."/>
            <person name="Andreopoulos B."/>
            <person name="Martin F.M."/>
            <person name="Harder C.B."/>
            <person name="Rigling D."/>
            <person name="Ford K.L."/>
            <person name="Foster G.D."/>
            <person name="Pangilinan J."/>
            <person name="Papanicolaou A."/>
            <person name="Barry K."/>
            <person name="LaButti K."/>
            <person name="Viragh M."/>
            <person name="Koriabine M."/>
            <person name="Yan M."/>
            <person name="Riley R."/>
            <person name="Champramary S."/>
            <person name="Plett K.L."/>
            <person name="Tsai I.J."/>
            <person name="Slot J."/>
            <person name="Sipos G."/>
            <person name="Plett J."/>
            <person name="Nagy L.G."/>
            <person name="Grigoriev I.V."/>
        </authorList>
    </citation>
    <scope>NUCLEOTIDE SEQUENCE</scope>
    <source>
        <strain evidence="2">ICMP 16352</strain>
    </source>
</reference>
<sequence>MARLSLHDVLSEPTHPAQITLRTYALALSLSLGPALAPFLSALLRSTPSSKYNKKALKALLRQELGLGGFAFAITLAVGGGAAVRHLWTNLDDAAKDKQATSTQKTVVSYALSSAVGILLLQKGRRRSGVQNAPSRTLDLTLLLFVRAVDALVQSFVYKRSSRVRVREQPVDVEHHPDLLSQRLLREKHQTTRSDIPGLTARIDALVFWACSARIMWCFFYQPERLPRSYVKWINALANLDARLLRALSLLYKRQWSYTQGYTPDPAILETYASDLGYPAAWGSPSALPSVGGQKADIIWNKLGVTSRPGVGGLPCELVHGGMGSQFGLAGSCTANAGLRAAKALVQSMAIYLPVHFFPILLTRPKMLLRPHRIVATLLSALRSASFLTAFITSYWYAVCLTRSLVLARVFSSVSHDFWDGPYGCVLAGCLSCGSSIWIENGRRRGEMSLYVLPRALRTILPDTWVRSGNRGVLAAERLVFVLSFSSLIATAIHRTDSLRGLSRWTLAFIMNGPDTGFWKGRRSFDPSVPVTPGSPVSNEEQVARTFAQNVCLSVFSIL</sequence>
<keyword evidence="1" id="KW-1133">Transmembrane helix</keyword>
<protein>
    <recommendedName>
        <fullName evidence="4">Integral membrane protein</fullName>
    </recommendedName>
</protein>
<evidence type="ECO:0000313" key="2">
    <source>
        <dbReference type="EMBL" id="KAK0478347.1"/>
    </source>
</evidence>
<proteinExistence type="predicted"/>
<evidence type="ECO:0000313" key="3">
    <source>
        <dbReference type="Proteomes" id="UP001175227"/>
    </source>
</evidence>
<comment type="caution">
    <text evidence="2">The sequence shown here is derived from an EMBL/GenBank/DDBJ whole genome shotgun (WGS) entry which is preliminary data.</text>
</comment>
<keyword evidence="1" id="KW-0812">Transmembrane</keyword>
<organism evidence="2 3">
    <name type="scientific">Armillaria novae-zelandiae</name>
    <dbReference type="NCBI Taxonomy" id="153914"/>
    <lineage>
        <taxon>Eukaryota</taxon>
        <taxon>Fungi</taxon>
        <taxon>Dikarya</taxon>
        <taxon>Basidiomycota</taxon>
        <taxon>Agaricomycotina</taxon>
        <taxon>Agaricomycetes</taxon>
        <taxon>Agaricomycetidae</taxon>
        <taxon>Agaricales</taxon>
        <taxon>Marasmiineae</taxon>
        <taxon>Physalacriaceae</taxon>
        <taxon>Armillaria</taxon>
    </lineage>
</organism>
<keyword evidence="3" id="KW-1185">Reference proteome</keyword>
<evidence type="ECO:0008006" key="4">
    <source>
        <dbReference type="Google" id="ProtNLM"/>
    </source>
</evidence>
<dbReference type="AlphaFoldDB" id="A0AA39U6A9"/>
<gene>
    <name evidence="2" type="ORF">IW261DRAFT_222027</name>
</gene>
<dbReference type="PANTHER" id="PTHR12459:SF15">
    <property type="entry name" value="TRANSMEMBRANE PROTEIN 135"/>
    <property type="match status" value="1"/>
</dbReference>
<accession>A0AA39U6A9</accession>
<dbReference type="InterPro" id="IPR026749">
    <property type="entry name" value="Tmem135"/>
</dbReference>
<keyword evidence="1" id="KW-0472">Membrane</keyword>
<dbReference type="PANTHER" id="PTHR12459">
    <property type="entry name" value="TRANSMEMBRANE PROTEIN 135-RELATED"/>
    <property type="match status" value="1"/>
</dbReference>